<accession>A0A6C0CQV6</accession>
<dbReference type="Pfam" id="PF19064">
    <property type="entry name" value="DUF5760"/>
    <property type="match status" value="1"/>
</dbReference>
<sequence>MSDDFQGSIKAWVEIDNELKILNNRAKELREERREIQEEIMEYVDTNKLSNATVNISDGQLKFANVRQQSALTYTHVKQCLMDCIQSEEDVKKIMKYIKQKREVKYVTDIKRSYKKD</sequence>
<dbReference type="InterPro" id="IPR043918">
    <property type="entry name" value="DUF5760"/>
</dbReference>
<feature type="coiled-coil region" evidence="1">
    <location>
        <begin position="12"/>
        <end position="46"/>
    </location>
</feature>
<evidence type="ECO:0000313" key="2">
    <source>
        <dbReference type="EMBL" id="QHT06240.1"/>
    </source>
</evidence>
<name>A0A6C0CQV6_9ZZZZ</name>
<proteinExistence type="predicted"/>
<organism evidence="2">
    <name type="scientific">viral metagenome</name>
    <dbReference type="NCBI Taxonomy" id="1070528"/>
    <lineage>
        <taxon>unclassified sequences</taxon>
        <taxon>metagenomes</taxon>
        <taxon>organismal metagenomes</taxon>
    </lineage>
</organism>
<dbReference type="EMBL" id="MN739467">
    <property type="protein sequence ID" value="QHT06240.1"/>
    <property type="molecule type" value="Genomic_DNA"/>
</dbReference>
<reference evidence="2" key="1">
    <citation type="journal article" date="2020" name="Nature">
        <title>Giant virus diversity and host interactions through global metagenomics.</title>
        <authorList>
            <person name="Schulz F."/>
            <person name="Roux S."/>
            <person name="Paez-Espino D."/>
            <person name="Jungbluth S."/>
            <person name="Walsh D.A."/>
            <person name="Denef V.J."/>
            <person name="McMahon K.D."/>
            <person name="Konstantinidis K.T."/>
            <person name="Eloe-Fadrosh E.A."/>
            <person name="Kyrpides N.C."/>
            <person name="Woyke T."/>
        </authorList>
    </citation>
    <scope>NUCLEOTIDE SEQUENCE</scope>
    <source>
        <strain evidence="2">GVMAG-M-3300021425-30</strain>
    </source>
</reference>
<dbReference type="AlphaFoldDB" id="A0A6C0CQV6"/>
<protein>
    <submittedName>
        <fullName evidence="2">Uncharacterized protein</fullName>
    </submittedName>
</protein>
<evidence type="ECO:0000256" key="1">
    <source>
        <dbReference type="SAM" id="Coils"/>
    </source>
</evidence>
<keyword evidence="1" id="KW-0175">Coiled coil</keyword>